<dbReference type="GO" id="GO:0042742">
    <property type="term" value="P:defense response to bacterium"/>
    <property type="evidence" value="ECO:0007669"/>
    <property type="project" value="UniProtKB-KW"/>
</dbReference>
<keyword evidence="1 4" id="KW-0929">Antimicrobial</keyword>
<dbReference type="GO" id="GO:0003796">
    <property type="term" value="F:lysozyme activity"/>
    <property type="evidence" value="ECO:0007669"/>
    <property type="project" value="UniProtKB-EC"/>
</dbReference>
<dbReference type="InterPro" id="IPR033907">
    <property type="entry name" value="Endolysin_autolysin"/>
</dbReference>
<sequence length="246" mass="28249">MNCSQGESSRKAASNELCLSPPPEMLISRGEQGEVSLNSIYSTKPINIQYKHTIGRNMLLKNELTTFRLNGRYTRTQCVKIQPPRKMQPTHRCLELMRAYETLSLHPYDDQTKKTITKYCQGATIGYGHLIMDSNEFKIYKNGITKSTADSLFEHDLYRFIQAVKNNVIVDLTQNEFDALVILAFNTGVRGFTHSTVLSIINGNYTKDLRSAWYAFRYSQGREMKGLVNRRTSEMKVFFDGVYIKI</sequence>
<name>A0A5X3P0C1_SALET</name>
<comment type="similarity">
    <text evidence="4">Belongs to the glycosyl hydrolase 24 family.</text>
</comment>
<dbReference type="GO" id="GO:0016998">
    <property type="term" value="P:cell wall macromolecule catabolic process"/>
    <property type="evidence" value="ECO:0007669"/>
    <property type="project" value="InterPro"/>
</dbReference>
<dbReference type="InterPro" id="IPR002196">
    <property type="entry name" value="Glyco_hydro_24"/>
</dbReference>
<evidence type="ECO:0000313" key="5">
    <source>
        <dbReference type="EMBL" id="EBZ6051061.1"/>
    </source>
</evidence>
<dbReference type="AlphaFoldDB" id="A0A5X3P0C1"/>
<evidence type="ECO:0000256" key="3">
    <source>
        <dbReference type="ARBA" id="ARBA00023200"/>
    </source>
</evidence>
<dbReference type="GO" id="GO:0009253">
    <property type="term" value="P:peptidoglycan catabolic process"/>
    <property type="evidence" value="ECO:0007669"/>
    <property type="project" value="InterPro"/>
</dbReference>
<keyword evidence="4" id="KW-0326">Glycosidase</keyword>
<dbReference type="EC" id="3.2.1.17" evidence="4"/>
<dbReference type="PANTHER" id="PTHR38107:SF3">
    <property type="entry name" value="LYSOZYME RRRD-RELATED"/>
    <property type="match status" value="1"/>
</dbReference>
<dbReference type="InterPro" id="IPR023347">
    <property type="entry name" value="Lysozyme_dom_sf"/>
</dbReference>
<keyword evidence="2 4" id="KW-0081">Bacteriolytic enzyme</keyword>
<keyword evidence="3" id="KW-1035">Host cytoplasm</keyword>
<proteinExistence type="inferred from homology"/>
<dbReference type="SUPFAM" id="SSF53955">
    <property type="entry name" value="Lysozyme-like"/>
    <property type="match status" value="1"/>
</dbReference>
<comment type="catalytic activity">
    <reaction evidence="4">
        <text>Hydrolysis of (1-&gt;4)-beta-linkages between N-acetylmuramic acid and N-acetyl-D-glucosamine residues in a peptidoglycan and between N-acetyl-D-glucosamine residues in chitodextrins.</text>
        <dbReference type="EC" id="3.2.1.17"/>
    </reaction>
</comment>
<evidence type="ECO:0000256" key="1">
    <source>
        <dbReference type="ARBA" id="ARBA00022529"/>
    </source>
</evidence>
<dbReference type="InterPro" id="IPR051018">
    <property type="entry name" value="Bacteriophage_GH24"/>
</dbReference>
<organism evidence="5">
    <name type="scientific">Salmonella enterica subsp. enterica serovar Weslaco</name>
    <dbReference type="NCBI Taxonomy" id="1243597"/>
    <lineage>
        <taxon>Bacteria</taxon>
        <taxon>Pseudomonadati</taxon>
        <taxon>Pseudomonadota</taxon>
        <taxon>Gammaproteobacteria</taxon>
        <taxon>Enterobacterales</taxon>
        <taxon>Enterobacteriaceae</taxon>
        <taxon>Salmonella</taxon>
    </lineage>
</organism>
<dbReference type="InterPro" id="IPR023346">
    <property type="entry name" value="Lysozyme-like_dom_sf"/>
</dbReference>
<dbReference type="PANTHER" id="PTHR38107">
    <property type="match status" value="1"/>
</dbReference>
<dbReference type="Gene3D" id="1.10.530.40">
    <property type="match status" value="1"/>
</dbReference>
<dbReference type="Pfam" id="PF00959">
    <property type="entry name" value="Phage_lysozyme"/>
    <property type="match status" value="1"/>
</dbReference>
<evidence type="ECO:0000256" key="2">
    <source>
        <dbReference type="ARBA" id="ARBA00022638"/>
    </source>
</evidence>
<comment type="caution">
    <text evidence="5">The sequence shown here is derived from an EMBL/GenBank/DDBJ whole genome shotgun (WGS) entry which is preliminary data.</text>
</comment>
<accession>A0A5X3P0C1</accession>
<keyword evidence="4" id="KW-0378">Hydrolase</keyword>
<protein>
    <recommendedName>
        <fullName evidence="4">Lysozyme</fullName>
        <ecNumber evidence="4">3.2.1.17</ecNumber>
    </recommendedName>
</protein>
<reference evidence="5" key="1">
    <citation type="submission" date="2018-10" db="EMBL/GenBank/DDBJ databases">
        <authorList>
            <consortium name="GenomeTrakr network: Whole genome sequencing for foodborne pathogen traceback"/>
        </authorList>
    </citation>
    <scope>NUCLEOTIDE SEQUENCE</scope>
    <source>
        <strain evidence="5">FDA00013435</strain>
    </source>
</reference>
<dbReference type="GO" id="GO:0031640">
    <property type="term" value="P:killing of cells of another organism"/>
    <property type="evidence" value="ECO:0007669"/>
    <property type="project" value="UniProtKB-KW"/>
</dbReference>
<dbReference type="EMBL" id="AAHRRA010000003">
    <property type="protein sequence ID" value="EBZ6051061.1"/>
    <property type="molecule type" value="Genomic_DNA"/>
</dbReference>
<evidence type="ECO:0000256" key="4">
    <source>
        <dbReference type="RuleBase" id="RU003788"/>
    </source>
</evidence>
<gene>
    <name evidence="5" type="ORF">D2118_05970</name>
</gene>
<dbReference type="CDD" id="cd00737">
    <property type="entry name" value="lyz_endolysin_autolysin"/>
    <property type="match status" value="1"/>
</dbReference>